<dbReference type="Proteomes" id="UP001257659">
    <property type="component" value="Unassembled WGS sequence"/>
</dbReference>
<sequence>MKFSIKNIRYFFWVFILLIILLQLATNKELQFSGALLYTFGVMAVLIMHETIVRRILIEKYQFYQVNAKLIAYNLLLALFSSSLLTGYGYFIFTKFLEQEYLVEINDLLTSMFFGLFLLIFLFQE</sequence>
<proteinExistence type="predicted"/>
<dbReference type="EMBL" id="JAVDQA010000009">
    <property type="protein sequence ID" value="MDR6301909.1"/>
    <property type="molecule type" value="Genomic_DNA"/>
</dbReference>
<dbReference type="RefSeq" id="WP_309729834.1">
    <property type="nucleotide sequence ID" value="NZ_JAVDQA010000009.1"/>
</dbReference>
<feature type="transmembrane region" description="Helical" evidence="1">
    <location>
        <begin position="37"/>
        <end position="58"/>
    </location>
</feature>
<keyword evidence="1" id="KW-0472">Membrane</keyword>
<keyword evidence="1" id="KW-0812">Transmembrane</keyword>
<reference evidence="2 3" key="1">
    <citation type="submission" date="2023-07" db="EMBL/GenBank/DDBJ databases">
        <title>Genomic Encyclopedia of Type Strains, Phase IV (KMG-IV): sequencing the most valuable type-strain genomes for metagenomic binning, comparative biology and taxonomic classification.</title>
        <authorList>
            <person name="Goeker M."/>
        </authorList>
    </citation>
    <scope>NUCLEOTIDE SEQUENCE [LARGE SCALE GENOMIC DNA]</scope>
    <source>
        <strain evidence="2 3">DSM 102814</strain>
    </source>
</reference>
<protein>
    <submittedName>
        <fullName evidence="2">Uncharacterized protein</fullName>
    </submittedName>
</protein>
<gene>
    <name evidence="2" type="ORF">GGR31_002584</name>
</gene>
<organism evidence="2 3">
    <name type="scientific">Mesonia maritima</name>
    <dbReference type="NCBI Taxonomy" id="1793873"/>
    <lineage>
        <taxon>Bacteria</taxon>
        <taxon>Pseudomonadati</taxon>
        <taxon>Bacteroidota</taxon>
        <taxon>Flavobacteriia</taxon>
        <taxon>Flavobacteriales</taxon>
        <taxon>Flavobacteriaceae</taxon>
        <taxon>Mesonia</taxon>
    </lineage>
</organism>
<keyword evidence="1" id="KW-1133">Transmembrane helix</keyword>
<evidence type="ECO:0000256" key="1">
    <source>
        <dbReference type="SAM" id="Phobius"/>
    </source>
</evidence>
<feature type="transmembrane region" description="Helical" evidence="1">
    <location>
        <begin position="70"/>
        <end position="93"/>
    </location>
</feature>
<evidence type="ECO:0000313" key="3">
    <source>
        <dbReference type="Proteomes" id="UP001257659"/>
    </source>
</evidence>
<comment type="caution">
    <text evidence="2">The sequence shown here is derived from an EMBL/GenBank/DDBJ whole genome shotgun (WGS) entry which is preliminary data.</text>
</comment>
<accession>A0ABU1K8H0</accession>
<name>A0ABU1K8H0_9FLAO</name>
<feature type="transmembrane region" description="Helical" evidence="1">
    <location>
        <begin position="105"/>
        <end position="123"/>
    </location>
</feature>
<evidence type="ECO:0000313" key="2">
    <source>
        <dbReference type="EMBL" id="MDR6301909.1"/>
    </source>
</evidence>
<keyword evidence="3" id="KW-1185">Reference proteome</keyword>